<evidence type="ECO:0000313" key="1">
    <source>
        <dbReference type="EMBL" id="KAG0421946.1"/>
    </source>
</evidence>
<comment type="caution">
    <text evidence="1">The sequence shown here is derived from an EMBL/GenBank/DDBJ whole genome shotgun (WGS) entry which is preliminary data.</text>
</comment>
<gene>
    <name evidence="1" type="ORF">HPB47_002195</name>
</gene>
<sequence>MPTATSTPLNAETGLWDHCVRCAAMKRASLVAFIGTTPGESQCPREVYLDSLPGLPGSTHKGPIRAAQMDFHWILTYMEAPRDRDIAACSDWVSSLANSGAADCTCFCELKRMDGFHFCPEELTKLLRMKVLVVQVRALEPGWLGLTKIPAPERARLLALYGVNIVLHIIQTSA</sequence>
<dbReference type="EMBL" id="JABSTQ010010294">
    <property type="protein sequence ID" value="KAG0421946.1"/>
    <property type="molecule type" value="Genomic_DNA"/>
</dbReference>
<keyword evidence="2" id="KW-1185">Reference proteome</keyword>
<proteinExistence type="predicted"/>
<evidence type="ECO:0000313" key="2">
    <source>
        <dbReference type="Proteomes" id="UP000805193"/>
    </source>
</evidence>
<dbReference type="Proteomes" id="UP000805193">
    <property type="component" value="Unassembled WGS sequence"/>
</dbReference>
<organism evidence="1 2">
    <name type="scientific">Ixodes persulcatus</name>
    <name type="common">Taiga tick</name>
    <dbReference type="NCBI Taxonomy" id="34615"/>
    <lineage>
        <taxon>Eukaryota</taxon>
        <taxon>Metazoa</taxon>
        <taxon>Ecdysozoa</taxon>
        <taxon>Arthropoda</taxon>
        <taxon>Chelicerata</taxon>
        <taxon>Arachnida</taxon>
        <taxon>Acari</taxon>
        <taxon>Parasitiformes</taxon>
        <taxon>Ixodida</taxon>
        <taxon>Ixodoidea</taxon>
        <taxon>Ixodidae</taxon>
        <taxon>Ixodinae</taxon>
        <taxon>Ixodes</taxon>
    </lineage>
</organism>
<reference evidence="1 2" key="1">
    <citation type="journal article" date="2020" name="Cell">
        <title>Large-Scale Comparative Analyses of Tick Genomes Elucidate Their Genetic Diversity and Vector Capacities.</title>
        <authorList>
            <consortium name="Tick Genome and Microbiome Consortium (TIGMIC)"/>
            <person name="Jia N."/>
            <person name="Wang J."/>
            <person name="Shi W."/>
            <person name="Du L."/>
            <person name="Sun Y."/>
            <person name="Zhan W."/>
            <person name="Jiang J.F."/>
            <person name="Wang Q."/>
            <person name="Zhang B."/>
            <person name="Ji P."/>
            <person name="Bell-Sakyi L."/>
            <person name="Cui X.M."/>
            <person name="Yuan T.T."/>
            <person name="Jiang B.G."/>
            <person name="Yang W.F."/>
            <person name="Lam T.T."/>
            <person name="Chang Q.C."/>
            <person name="Ding S.J."/>
            <person name="Wang X.J."/>
            <person name="Zhu J.G."/>
            <person name="Ruan X.D."/>
            <person name="Zhao L."/>
            <person name="Wei J.T."/>
            <person name="Ye R.Z."/>
            <person name="Que T.C."/>
            <person name="Du C.H."/>
            <person name="Zhou Y.H."/>
            <person name="Cheng J.X."/>
            <person name="Dai P.F."/>
            <person name="Guo W.B."/>
            <person name="Han X.H."/>
            <person name="Huang E.J."/>
            <person name="Li L.F."/>
            <person name="Wei W."/>
            <person name="Gao Y.C."/>
            <person name="Liu J.Z."/>
            <person name="Shao H.Z."/>
            <person name="Wang X."/>
            <person name="Wang C.C."/>
            <person name="Yang T.C."/>
            <person name="Huo Q.B."/>
            <person name="Li W."/>
            <person name="Chen H.Y."/>
            <person name="Chen S.E."/>
            <person name="Zhou L.G."/>
            <person name="Ni X.B."/>
            <person name="Tian J.H."/>
            <person name="Sheng Y."/>
            <person name="Liu T."/>
            <person name="Pan Y.S."/>
            <person name="Xia L.Y."/>
            <person name="Li J."/>
            <person name="Zhao F."/>
            <person name="Cao W.C."/>
        </authorList>
    </citation>
    <scope>NUCLEOTIDE SEQUENCE [LARGE SCALE GENOMIC DNA]</scope>
    <source>
        <strain evidence="1">Iper-2018</strain>
    </source>
</reference>
<name>A0AC60PLW5_IXOPE</name>
<accession>A0AC60PLW5</accession>
<protein>
    <submittedName>
        <fullName evidence="1">Uncharacterized protein</fullName>
    </submittedName>
</protein>